<dbReference type="PROSITE" id="PS51212">
    <property type="entry name" value="WSC"/>
    <property type="match status" value="2"/>
</dbReference>
<evidence type="ECO:0000313" key="4">
    <source>
        <dbReference type="EMBL" id="KAL0953189.1"/>
    </source>
</evidence>
<feature type="chain" id="PRO_5045949124" description="WSC domain-containing protein" evidence="2">
    <location>
        <begin position="23"/>
        <end position="393"/>
    </location>
</feature>
<protein>
    <recommendedName>
        <fullName evidence="3">WSC domain-containing protein</fullName>
    </recommendedName>
</protein>
<feature type="domain" description="WSC" evidence="3">
    <location>
        <begin position="139"/>
        <end position="232"/>
    </location>
</feature>
<comment type="caution">
    <text evidence="4">The sequence shown here is derived from an EMBL/GenBank/DDBJ whole genome shotgun (WGS) entry which is preliminary data.</text>
</comment>
<feature type="domain" description="WSC" evidence="3">
    <location>
        <begin position="32"/>
        <end position="125"/>
    </location>
</feature>
<dbReference type="PANTHER" id="PTHR45964:SF5">
    <property type="entry name" value="WSCD FAMILY MEMBER CG9164"/>
    <property type="match status" value="1"/>
</dbReference>
<dbReference type="Proteomes" id="UP001556367">
    <property type="component" value="Unassembled WGS sequence"/>
</dbReference>
<dbReference type="Pfam" id="PF01822">
    <property type="entry name" value="WSC"/>
    <property type="match status" value="2"/>
</dbReference>
<name>A0ABR3JC04_9AGAR</name>
<accession>A0ABR3JC04</accession>
<dbReference type="PANTHER" id="PTHR45964">
    <property type="entry name" value="WSCD FAMILY MEMBER CG9164"/>
    <property type="match status" value="1"/>
</dbReference>
<dbReference type="EMBL" id="JASNQZ010000008">
    <property type="protein sequence ID" value="KAL0953189.1"/>
    <property type="molecule type" value="Genomic_DNA"/>
</dbReference>
<gene>
    <name evidence="4" type="ORF">HGRIS_004443</name>
</gene>
<keyword evidence="2" id="KW-0732">Signal</keyword>
<feature type="signal peptide" evidence="2">
    <location>
        <begin position="1"/>
        <end position="22"/>
    </location>
</feature>
<proteinExistence type="predicted"/>
<evidence type="ECO:0000256" key="1">
    <source>
        <dbReference type="ARBA" id="ARBA00022737"/>
    </source>
</evidence>
<reference evidence="5" key="1">
    <citation type="submission" date="2024-06" db="EMBL/GenBank/DDBJ databases">
        <title>Multi-omics analyses provide insights into the biosynthesis of the anticancer antibiotic pleurotin in Hohenbuehelia grisea.</title>
        <authorList>
            <person name="Weaver J.A."/>
            <person name="Alberti F."/>
        </authorList>
    </citation>
    <scope>NUCLEOTIDE SEQUENCE [LARGE SCALE GENOMIC DNA]</scope>
    <source>
        <strain evidence="5">T-177</strain>
    </source>
</reference>
<dbReference type="InterPro" id="IPR002889">
    <property type="entry name" value="WSC_carb-bd"/>
</dbReference>
<evidence type="ECO:0000256" key="2">
    <source>
        <dbReference type="SAM" id="SignalP"/>
    </source>
</evidence>
<sequence>MASPSILSINHLFLFAVPLVATAQLLPGTITPFKSLGCYTDTNDARTLAALSFNNAIMTPEVCIAQCSSRGYAFAGVEFANQCYCDHALQNPGKAVAASECNFACVGNRLQICGGRNRISVYRNDLVPAPRLIQAPSTGVEYLGCYTDTSSARTLTSQIPVAGGVTPASCAAACRARGDKYSGVQYMFECHCGNTVNPASARQSDGDCRMACKADPTLFCGGKFRLQLYEDSSSECKSATYPQPFKMFAVTGDQPISSSSPAVGVSQIFGQLFSGIGILNQASGDWRQFSLNNGALVGENYLSLNPSLSTQSIGVEVNGSPLFQGSLLNPTVFDKYCFATRGDTVLLGVNGETDVWSVCRNLTALGRPDIVYKYTSGSQLLGCRSVNIALQDV</sequence>
<evidence type="ECO:0000259" key="3">
    <source>
        <dbReference type="PROSITE" id="PS51212"/>
    </source>
</evidence>
<dbReference type="SMART" id="SM00321">
    <property type="entry name" value="WSC"/>
    <property type="match status" value="2"/>
</dbReference>
<evidence type="ECO:0000313" key="5">
    <source>
        <dbReference type="Proteomes" id="UP001556367"/>
    </source>
</evidence>
<keyword evidence="5" id="KW-1185">Reference proteome</keyword>
<keyword evidence="1" id="KW-0677">Repeat</keyword>
<organism evidence="4 5">
    <name type="scientific">Hohenbuehelia grisea</name>
    <dbReference type="NCBI Taxonomy" id="104357"/>
    <lineage>
        <taxon>Eukaryota</taxon>
        <taxon>Fungi</taxon>
        <taxon>Dikarya</taxon>
        <taxon>Basidiomycota</taxon>
        <taxon>Agaricomycotina</taxon>
        <taxon>Agaricomycetes</taxon>
        <taxon>Agaricomycetidae</taxon>
        <taxon>Agaricales</taxon>
        <taxon>Pleurotineae</taxon>
        <taxon>Pleurotaceae</taxon>
        <taxon>Hohenbuehelia</taxon>
    </lineage>
</organism>
<dbReference type="InterPro" id="IPR051589">
    <property type="entry name" value="Sialate-O-sulfotransferase"/>
</dbReference>